<feature type="non-terminal residue" evidence="2">
    <location>
        <position position="77"/>
    </location>
</feature>
<name>A0A6J4SUE0_9SPHN</name>
<protein>
    <submittedName>
        <fullName evidence="2">Uncharacterized protein</fullName>
    </submittedName>
</protein>
<accession>A0A6J4SUE0</accession>
<reference evidence="2" key="1">
    <citation type="submission" date="2020-02" db="EMBL/GenBank/DDBJ databases">
        <authorList>
            <person name="Meier V. D."/>
        </authorList>
    </citation>
    <scope>NUCLEOTIDE SEQUENCE</scope>
    <source>
        <strain evidence="2">AVDCRST_MAG44</strain>
    </source>
</reference>
<feature type="compositionally biased region" description="Low complexity" evidence="1">
    <location>
        <begin position="61"/>
        <end position="77"/>
    </location>
</feature>
<sequence length="77" mass="8044">EPKHHPPRIARRRGAGGAARRLHIREDPGKADRDQPQRHDPAGSVGPPATRRRAADQSEPAGVSAAAATRAASAAAM</sequence>
<dbReference type="EMBL" id="CADCVY010000072">
    <property type="protein sequence ID" value="CAA9505660.1"/>
    <property type="molecule type" value="Genomic_DNA"/>
</dbReference>
<feature type="non-terminal residue" evidence="2">
    <location>
        <position position="1"/>
    </location>
</feature>
<proteinExistence type="predicted"/>
<feature type="region of interest" description="Disordered" evidence="1">
    <location>
        <begin position="1"/>
        <end position="77"/>
    </location>
</feature>
<feature type="compositionally biased region" description="Basic residues" evidence="1">
    <location>
        <begin position="1"/>
        <end position="14"/>
    </location>
</feature>
<feature type="compositionally biased region" description="Basic and acidic residues" evidence="1">
    <location>
        <begin position="24"/>
        <end position="41"/>
    </location>
</feature>
<evidence type="ECO:0000313" key="2">
    <source>
        <dbReference type="EMBL" id="CAA9505660.1"/>
    </source>
</evidence>
<evidence type="ECO:0000256" key="1">
    <source>
        <dbReference type="SAM" id="MobiDB-lite"/>
    </source>
</evidence>
<organism evidence="2">
    <name type="scientific">uncultured Sphingomonas sp</name>
    <dbReference type="NCBI Taxonomy" id="158754"/>
    <lineage>
        <taxon>Bacteria</taxon>
        <taxon>Pseudomonadati</taxon>
        <taxon>Pseudomonadota</taxon>
        <taxon>Alphaproteobacteria</taxon>
        <taxon>Sphingomonadales</taxon>
        <taxon>Sphingomonadaceae</taxon>
        <taxon>Sphingomonas</taxon>
        <taxon>environmental samples</taxon>
    </lineage>
</organism>
<dbReference type="AlphaFoldDB" id="A0A6J4SUE0"/>
<gene>
    <name evidence="2" type="ORF">AVDCRST_MAG44-993</name>
</gene>